<gene>
    <name evidence="8" type="ORF">LSH36_562g00042</name>
</gene>
<sequence length="506" mass="58121">MGCGTSTIVPANEPSAQKTMKAALLIQMWYRRYLARLEARRRYTWNIFQSLEYADEQDQLRLYNFFNDMISQLHLSSENSDDNQQNSLLSLLRMPSRPDTEMKNGEDEDANLYKHTDPQTIVVPMTYKGPRLDYPLKLDHVQCLIDAFKGRQVLHAHYLLELLHETRRILKMNSIISHVHTRISQQVTVVGDLHGKLDDLLIIFYKNGLPEARNPYVFNGDFVDRGPNSVEVAVLLFACLLVNPLSVYINRGNHEDHVMNLRYGFIKEIMTKYKGHATKLIRLFGDVFSWLPMATVIDDKILVCHGGISNRTDLDYLKTIDRHKYISILRPPTSSRDGYDSDDSDYNDDITEWQQVLDLLWSDPRPTCGCSMNTFRGGGSYFGPDVTKSFLAKHGLELLIRSHECKPEGYEFDHDNQVLTVFSASNYYEVGSNRGAYVKLGANLKPRIVQYMATKQAGRKLTIKQRVSYVEASALRSLREKLYASKTILLEEFQKRDPDNTGKLLS</sequence>
<evidence type="ECO:0000256" key="4">
    <source>
        <dbReference type="ARBA" id="ARBA00022801"/>
    </source>
</evidence>
<dbReference type="PANTHER" id="PTHR45668">
    <property type="entry name" value="SERINE/THREONINE-PROTEIN PHOSPHATASE 5-RELATED"/>
    <property type="match status" value="1"/>
</dbReference>
<comment type="cofactor">
    <cofactor evidence="1">
        <name>Mn(2+)</name>
        <dbReference type="ChEBI" id="CHEBI:29035"/>
    </cofactor>
</comment>
<keyword evidence="2" id="KW-0479">Metal-binding</keyword>
<proteinExistence type="inferred from homology"/>
<feature type="domain" description="Serine/threonine specific protein phosphatases" evidence="7">
    <location>
        <begin position="250"/>
        <end position="255"/>
    </location>
</feature>
<dbReference type="PRINTS" id="PR00114">
    <property type="entry name" value="STPHPHTASE"/>
</dbReference>
<dbReference type="InterPro" id="IPR004843">
    <property type="entry name" value="Calcineurin-like_PHP"/>
</dbReference>
<dbReference type="InterPro" id="IPR051134">
    <property type="entry name" value="PPP_phosphatase"/>
</dbReference>
<dbReference type="Pfam" id="PF00149">
    <property type="entry name" value="Metallophos"/>
    <property type="match status" value="1"/>
</dbReference>
<dbReference type="GO" id="GO:0004722">
    <property type="term" value="F:protein serine/threonine phosphatase activity"/>
    <property type="evidence" value="ECO:0007669"/>
    <property type="project" value="UniProtKB-EC"/>
</dbReference>
<dbReference type="InterPro" id="IPR013235">
    <property type="entry name" value="PPP_dom"/>
</dbReference>
<dbReference type="AlphaFoldDB" id="A0AAD9MVR9"/>
<evidence type="ECO:0000313" key="9">
    <source>
        <dbReference type="Proteomes" id="UP001208570"/>
    </source>
</evidence>
<reference evidence="8" key="1">
    <citation type="journal article" date="2023" name="Mol. Biol. Evol.">
        <title>Third-Generation Sequencing Reveals the Adaptive Role of the Epigenome in Three Deep-Sea Polychaetes.</title>
        <authorList>
            <person name="Perez M."/>
            <person name="Aroh O."/>
            <person name="Sun Y."/>
            <person name="Lan Y."/>
            <person name="Juniper S.K."/>
            <person name="Young C.R."/>
            <person name="Angers B."/>
            <person name="Qian P.Y."/>
        </authorList>
    </citation>
    <scope>NUCLEOTIDE SEQUENCE</scope>
    <source>
        <strain evidence="8">P08H-3</strain>
    </source>
</reference>
<dbReference type="PROSITE" id="PS50096">
    <property type="entry name" value="IQ"/>
    <property type="match status" value="1"/>
</dbReference>
<keyword evidence="3" id="KW-0677">Repeat</keyword>
<dbReference type="SMART" id="SM00156">
    <property type="entry name" value="PP2Ac"/>
    <property type="match status" value="1"/>
</dbReference>
<protein>
    <recommendedName>
        <fullName evidence="6">Serine/threonine-protein phosphatase</fullName>
        <ecNumber evidence="6">3.1.3.16</ecNumber>
    </recommendedName>
</protein>
<evidence type="ECO:0000256" key="6">
    <source>
        <dbReference type="RuleBase" id="RU004273"/>
    </source>
</evidence>
<evidence type="ECO:0000256" key="3">
    <source>
        <dbReference type="ARBA" id="ARBA00022737"/>
    </source>
</evidence>
<dbReference type="InterPro" id="IPR006186">
    <property type="entry name" value="Ser/Thr-sp_prot-phosphatase"/>
</dbReference>
<dbReference type="Pfam" id="PF08321">
    <property type="entry name" value="PPP5"/>
    <property type="match status" value="1"/>
</dbReference>
<dbReference type="PROSITE" id="PS00125">
    <property type="entry name" value="SER_THR_PHOSPHATASE"/>
    <property type="match status" value="1"/>
</dbReference>
<accession>A0AAD9MVR9</accession>
<dbReference type="PANTHER" id="PTHR45668:SF3">
    <property type="entry name" value="SERINE_THREONINE-PROTEIN PHOSPHATASE RDGC"/>
    <property type="match status" value="1"/>
</dbReference>
<dbReference type="GO" id="GO:0046872">
    <property type="term" value="F:metal ion binding"/>
    <property type="evidence" value="ECO:0007669"/>
    <property type="project" value="UniProtKB-KW"/>
</dbReference>
<evidence type="ECO:0000259" key="7">
    <source>
        <dbReference type="PROSITE" id="PS00125"/>
    </source>
</evidence>
<dbReference type="InterPro" id="IPR029052">
    <property type="entry name" value="Metallo-depent_PP-like"/>
</dbReference>
<evidence type="ECO:0000256" key="5">
    <source>
        <dbReference type="ARBA" id="ARBA00023211"/>
    </source>
</evidence>
<organism evidence="8 9">
    <name type="scientific">Paralvinella palmiformis</name>
    <dbReference type="NCBI Taxonomy" id="53620"/>
    <lineage>
        <taxon>Eukaryota</taxon>
        <taxon>Metazoa</taxon>
        <taxon>Spiralia</taxon>
        <taxon>Lophotrochozoa</taxon>
        <taxon>Annelida</taxon>
        <taxon>Polychaeta</taxon>
        <taxon>Sedentaria</taxon>
        <taxon>Canalipalpata</taxon>
        <taxon>Terebellida</taxon>
        <taxon>Terebelliformia</taxon>
        <taxon>Alvinellidae</taxon>
        <taxon>Paralvinella</taxon>
    </lineage>
</organism>
<comment type="similarity">
    <text evidence="6">Belongs to the PPP phosphatase family.</text>
</comment>
<name>A0AAD9MVR9_9ANNE</name>
<dbReference type="EMBL" id="JAODUP010000562">
    <property type="protein sequence ID" value="KAK2147235.1"/>
    <property type="molecule type" value="Genomic_DNA"/>
</dbReference>
<comment type="catalytic activity">
    <reaction evidence="6">
        <text>O-phospho-L-threonyl-[protein] + H2O = L-threonyl-[protein] + phosphate</text>
        <dbReference type="Rhea" id="RHEA:47004"/>
        <dbReference type="Rhea" id="RHEA-COMP:11060"/>
        <dbReference type="Rhea" id="RHEA-COMP:11605"/>
        <dbReference type="ChEBI" id="CHEBI:15377"/>
        <dbReference type="ChEBI" id="CHEBI:30013"/>
        <dbReference type="ChEBI" id="CHEBI:43474"/>
        <dbReference type="ChEBI" id="CHEBI:61977"/>
        <dbReference type="EC" id="3.1.3.16"/>
    </reaction>
</comment>
<comment type="caution">
    <text evidence="8">The sequence shown here is derived from an EMBL/GenBank/DDBJ whole genome shotgun (WGS) entry which is preliminary data.</text>
</comment>
<evidence type="ECO:0000256" key="1">
    <source>
        <dbReference type="ARBA" id="ARBA00001936"/>
    </source>
</evidence>
<dbReference type="EC" id="3.1.3.16" evidence="6"/>
<dbReference type="CDD" id="cd23767">
    <property type="entry name" value="IQCD"/>
    <property type="match status" value="1"/>
</dbReference>
<keyword evidence="5" id="KW-0464">Manganese</keyword>
<dbReference type="SUPFAM" id="SSF56300">
    <property type="entry name" value="Metallo-dependent phosphatases"/>
    <property type="match status" value="1"/>
</dbReference>
<evidence type="ECO:0000313" key="8">
    <source>
        <dbReference type="EMBL" id="KAK2147235.1"/>
    </source>
</evidence>
<keyword evidence="9" id="KW-1185">Reference proteome</keyword>
<keyword evidence="4 6" id="KW-0378">Hydrolase</keyword>
<dbReference type="Proteomes" id="UP001208570">
    <property type="component" value="Unassembled WGS sequence"/>
</dbReference>
<dbReference type="Gene3D" id="3.60.21.10">
    <property type="match status" value="1"/>
</dbReference>
<evidence type="ECO:0000256" key="2">
    <source>
        <dbReference type="ARBA" id="ARBA00022723"/>
    </source>
</evidence>